<evidence type="ECO:0000256" key="1">
    <source>
        <dbReference type="SAM" id="Phobius"/>
    </source>
</evidence>
<name>A0A4Q2UHI4_9BACT</name>
<keyword evidence="3" id="KW-1185">Reference proteome</keyword>
<dbReference type="Proteomes" id="UP000290407">
    <property type="component" value="Unassembled WGS sequence"/>
</dbReference>
<evidence type="ECO:0000313" key="3">
    <source>
        <dbReference type="Proteomes" id="UP000290407"/>
    </source>
</evidence>
<reference evidence="2 3" key="1">
    <citation type="submission" date="2019-01" db="EMBL/GenBank/DDBJ databases">
        <title>Spirosoma flava sp. nov., a propanil-degrading bacterium isolated from herbicide-contaminated soil.</title>
        <authorList>
            <person name="Zhang L."/>
            <person name="Jiang J.-D."/>
        </authorList>
    </citation>
    <scope>NUCLEOTIDE SEQUENCE [LARGE SCALE GENOMIC DNA]</scope>
    <source>
        <strain evidence="2 3">TY50</strain>
    </source>
</reference>
<protein>
    <submittedName>
        <fullName evidence="2">Uncharacterized protein</fullName>
    </submittedName>
</protein>
<keyword evidence="1" id="KW-0812">Transmembrane</keyword>
<evidence type="ECO:0000313" key="2">
    <source>
        <dbReference type="EMBL" id="RYC66780.1"/>
    </source>
</evidence>
<gene>
    <name evidence="2" type="ORF">EQG79_28050</name>
</gene>
<keyword evidence="1" id="KW-0472">Membrane</keyword>
<proteinExistence type="predicted"/>
<dbReference type="AlphaFoldDB" id="A0A4Q2UHI4"/>
<feature type="transmembrane region" description="Helical" evidence="1">
    <location>
        <begin position="15"/>
        <end position="38"/>
    </location>
</feature>
<keyword evidence="1" id="KW-1133">Transmembrane helix</keyword>
<sequence>MNYHHNHLLNSHKQLVWLTVSGMTFCALTVLTCIVWSFGRYRQATRNTFVFHDKGAAISIYDQRSNPLLVKSVVSNPYQRTR</sequence>
<dbReference type="EMBL" id="SBLB01000012">
    <property type="protein sequence ID" value="RYC66780.1"/>
    <property type="molecule type" value="Genomic_DNA"/>
</dbReference>
<comment type="caution">
    <text evidence="2">The sequence shown here is derived from an EMBL/GenBank/DDBJ whole genome shotgun (WGS) entry which is preliminary data.</text>
</comment>
<accession>A0A4Q2UHI4</accession>
<organism evidence="2 3">
    <name type="scientific">Spirosoma sordidisoli</name>
    <dbReference type="NCBI Taxonomy" id="2502893"/>
    <lineage>
        <taxon>Bacteria</taxon>
        <taxon>Pseudomonadati</taxon>
        <taxon>Bacteroidota</taxon>
        <taxon>Cytophagia</taxon>
        <taxon>Cytophagales</taxon>
        <taxon>Cytophagaceae</taxon>
        <taxon>Spirosoma</taxon>
    </lineage>
</organism>